<dbReference type="InterPro" id="IPR002018">
    <property type="entry name" value="CarbesteraseB"/>
</dbReference>
<evidence type="ECO:0000313" key="5">
    <source>
        <dbReference type="EMBL" id="RDC65703.1"/>
    </source>
</evidence>
<evidence type="ECO:0000256" key="1">
    <source>
        <dbReference type="ARBA" id="ARBA00005964"/>
    </source>
</evidence>
<protein>
    <recommendedName>
        <fullName evidence="3">Carboxylic ester hydrolase</fullName>
        <ecNumber evidence="3">3.1.1.-</ecNumber>
    </recommendedName>
</protein>
<reference evidence="5 6" key="1">
    <citation type="submission" date="2018-04" db="EMBL/GenBank/DDBJ databases">
        <title>Adhaeribacter sp. HMF7616 genome sequencing and assembly.</title>
        <authorList>
            <person name="Kang H."/>
            <person name="Kang J."/>
            <person name="Cha I."/>
            <person name="Kim H."/>
            <person name="Joh K."/>
        </authorList>
    </citation>
    <scope>NUCLEOTIDE SEQUENCE [LARGE SCALE GENOMIC DNA]</scope>
    <source>
        <strain evidence="5 6">HMF7616</strain>
    </source>
</reference>
<sequence>MANNRRSFLQKLGLGTTALGLSSAFSLPTLAGSAKAKKEEEEQILYIGEKIAIANTAYGKVRGFKLRGIYTYLGIPYGADTSGENRFMPPKKPNPWTEVKPAIWWGNTAPQNMEKRYADPVSSFIDHWNYDDVSEDCLRLNVWTPAIADGKKRPVIVWLHGGGYTNGNAIEQDGYHGENISRRGDVVYVSINHRLGPMGFANFAGANAAKYAASGNVGMLDCVAALEWVKANITNFGGDPGSVTIIGQSGGGGKVCTLMAMPSAKGLFHKGVALSGATLKVTEKETSEKLGAYILQEAGLTNDQVDKLQTLPWKEYYEIATRASKKLADEMKAAGKRGGGWAPVADGNFLTQHPFDPVASPLSADVPLILCSTLNESSPSRSDASLENITLDAVKEKVKDRFGENASKVIDSYAKAFPERKPIEIWSMAVSNRQNVVTLANAKSKQKAPVYVAWFGWQPPLFDNRMRAFHCSDISFWFYNTDLMYTHTGGGSRPRKLSAKMADSFLKFARTGNPNGGGLPTWPRYTPENGETMFLDDVPVIKNDPDREARKALA</sequence>
<name>A0A369QL97_9BACT</name>
<dbReference type="EC" id="3.1.1.-" evidence="3"/>
<dbReference type="PROSITE" id="PS00122">
    <property type="entry name" value="CARBOXYLESTERASE_B_1"/>
    <property type="match status" value="1"/>
</dbReference>
<dbReference type="RefSeq" id="WP_115374680.1">
    <property type="nucleotide sequence ID" value="NZ_QASA01000001.1"/>
</dbReference>
<comment type="similarity">
    <text evidence="1 3">Belongs to the type-B carboxylesterase/lipase family.</text>
</comment>
<dbReference type="GO" id="GO:0016787">
    <property type="term" value="F:hydrolase activity"/>
    <property type="evidence" value="ECO:0007669"/>
    <property type="project" value="UniProtKB-KW"/>
</dbReference>
<organism evidence="5 6">
    <name type="scientific">Adhaeribacter pallidiroseus</name>
    <dbReference type="NCBI Taxonomy" id="2072847"/>
    <lineage>
        <taxon>Bacteria</taxon>
        <taxon>Pseudomonadati</taxon>
        <taxon>Bacteroidota</taxon>
        <taxon>Cytophagia</taxon>
        <taxon>Cytophagales</taxon>
        <taxon>Hymenobacteraceae</taxon>
        <taxon>Adhaeribacter</taxon>
    </lineage>
</organism>
<dbReference type="InterPro" id="IPR050309">
    <property type="entry name" value="Type-B_Carboxylest/Lipase"/>
</dbReference>
<dbReference type="Gene3D" id="3.40.50.1820">
    <property type="entry name" value="alpha/beta hydrolase"/>
    <property type="match status" value="1"/>
</dbReference>
<accession>A0A369QL97</accession>
<proteinExistence type="inferred from homology"/>
<dbReference type="Proteomes" id="UP000253919">
    <property type="component" value="Unassembled WGS sequence"/>
</dbReference>
<dbReference type="AlphaFoldDB" id="A0A369QL97"/>
<keyword evidence="2 3" id="KW-0378">Hydrolase</keyword>
<dbReference type="PANTHER" id="PTHR11559">
    <property type="entry name" value="CARBOXYLESTERASE"/>
    <property type="match status" value="1"/>
</dbReference>
<feature type="domain" description="Carboxylesterase type B" evidence="4">
    <location>
        <begin position="53"/>
        <end position="542"/>
    </location>
</feature>
<dbReference type="OrthoDB" id="9775851at2"/>
<evidence type="ECO:0000256" key="3">
    <source>
        <dbReference type="RuleBase" id="RU361235"/>
    </source>
</evidence>
<feature type="chain" id="PRO_5016483464" description="Carboxylic ester hydrolase" evidence="3">
    <location>
        <begin position="32"/>
        <end position="554"/>
    </location>
</feature>
<comment type="caution">
    <text evidence="5">The sequence shown here is derived from an EMBL/GenBank/DDBJ whole genome shotgun (WGS) entry which is preliminary data.</text>
</comment>
<dbReference type="InterPro" id="IPR019826">
    <property type="entry name" value="Carboxylesterase_B_AS"/>
</dbReference>
<keyword evidence="6" id="KW-1185">Reference proteome</keyword>
<evidence type="ECO:0000259" key="4">
    <source>
        <dbReference type="Pfam" id="PF00135"/>
    </source>
</evidence>
<dbReference type="InterPro" id="IPR006311">
    <property type="entry name" value="TAT_signal"/>
</dbReference>
<dbReference type="SUPFAM" id="SSF53474">
    <property type="entry name" value="alpha/beta-Hydrolases"/>
    <property type="match status" value="1"/>
</dbReference>
<evidence type="ECO:0000256" key="2">
    <source>
        <dbReference type="ARBA" id="ARBA00022801"/>
    </source>
</evidence>
<dbReference type="InterPro" id="IPR029058">
    <property type="entry name" value="AB_hydrolase_fold"/>
</dbReference>
<gene>
    <name evidence="5" type="ORF">AHMF7616_04333</name>
</gene>
<evidence type="ECO:0000313" key="6">
    <source>
        <dbReference type="Proteomes" id="UP000253919"/>
    </source>
</evidence>
<feature type="signal peptide" evidence="3">
    <location>
        <begin position="1"/>
        <end position="31"/>
    </location>
</feature>
<dbReference type="EMBL" id="QASA01000001">
    <property type="protein sequence ID" value="RDC65703.1"/>
    <property type="molecule type" value="Genomic_DNA"/>
</dbReference>
<dbReference type="PROSITE" id="PS51318">
    <property type="entry name" value="TAT"/>
    <property type="match status" value="1"/>
</dbReference>
<dbReference type="Pfam" id="PF00135">
    <property type="entry name" value="COesterase"/>
    <property type="match status" value="1"/>
</dbReference>
<keyword evidence="3" id="KW-0732">Signal</keyword>